<keyword evidence="2" id="KW-1185">Reference proteome</keyword>
<dbReference type="PANTHER" id="PTHR37812:SF1">
    <property type="entry name" value="MU-LIKE PROPHAGE FLUMU PROTEIN C"/>
    <property type="match status" value="1"/>
</dbReference>
<protein>
    <submittedName>
        <fullName evidence="1">CD3324 family protein</fullName>
    </submittedName>
</protein>
<dbReference type="InterPro" id="IPR049739">
    <property type="entry name" value="YraL-like"/>
</dbReference>
<evidence type="ECO:0000313" key="1">
    <source>
        <dbReference type="EMBL" id="MEI5909356.1"/>
    </source>
</evidence>
<reference evidence="1 2" key="1">
    <citation type="journal article" date="2018" name="J. Microbiol.">
        <title>Bacillus spongiae sp. nov., isolated from sponge of Jeju Island.</title>
        <authorList>
            <person name="Lee G.E."/>
            <person name="Im W.T."/>
            <person name="Park J.S."/>
        </authorList>
    </citation>
    <scope>NUCLEOTIDE SEQUENCE [LARGE SCALE GENOMIC DNA]</scope>
    <source>
        <strain evidence="1 2">135PIL107-10</strain>
    </source>
</reference>
<sequence>MGYKKASDVLPNELVLIIQEYFDGDYLYIPRKKGNELSWGEKNGTKRALKDRNLSIFHHYINGATKGQLAKEYHLSIKSIERIIYQQKE</sequence>
<dbReference type="InterPro" id="IPR009057">
    <property type="entry name" value="Homeodomain-like_sf"/>
</dbReference>
<accession>A0ABU8HJL7</accession>
<comment type="caution">
    <text evidence="1">The sequence shown here is derived from an EMBL/GenBank/DDBJ whole genome shotgun (WGS) entry which is preliminary data.</text>
</comment>
<dbReference type="Proteomes" id="UP001312865">
    <property type="component" value="Unassembled WGS sequence"/>
</dbReference>
<proteinExistence type="predicted"/>
<dbReference type="SUPFAM" id="SSF46689">
    <property type="entry name" value="Homeodomain-like"/>
    <property type="match status" value="1"/>
</dbReference>
<organism evidence="1 2">
    <name type="scientific">Bacillus spongiae</name>
    <dbReference type="NCBI Taxonomy" id="2683610"/>
    <lineage>
        <taxon>Bacteria</taxon>
        <taxon>Bacillati</taxon>
        <taxon>Bacillota</taxon>
        <taxon>Bacilli</taxon>
        <taxon>Bacillales</taxon>
        <taxon>Bacillaceae</taxon>
        <taxon>Bacillus</taxon>
    </lineage>
</organism>
<gene>
    <name evidence="1" type="ORF">WAK64_20160</name>
</gene>
<dbReference type="EMBL" id="JBBAXC010000024">
    <property type="protein sequence ID" value="MEI5909356.1"/>
    <property type="molecule type" value="Genomic_DNA"/>
</dbReference>
<dbReference type="NCBIfam" id="NF040785">
    <property type="entry name" value="CD3324_fam"/>
    <property type="match status" value="1"/>
</dbReference>
<dbReference type="RefSeq" id="WP_336588800.1">
    <property type="nucleotide sequence ID" value="NZ_JBBAXC010000024.1"/>
</dbReference>
<name>A0ABU8HJL7_9BACI</name>
<dbReference type="PANTHER" id="PTHR37812">
    <property type="entry name" value="MU-LIKE PROPHAGE FLUMU PROTEIN C"/>
    <property type="match status" value="1"/>
</dbReference>
<dbReference type="InterPro" id="IPR052411">
    <property type="entry name" value="c-mor_Regulatory_Protein"/>
</dbReference>
<evidence type="ECO:0000313" key="2">
    <source>
        <dbReference type="Proteomes" id="UP001312865"/>
    </source>
</evidence>
<dbReference type="Gene3D" id="1.10.10.60">
    <property type="entry name" value="Homeodomain-like"/>
    <property type="match status" value="1"/>
</dbReference>